<keyword evidence="1" id="KW-0812">Transmembrane</keyword>
<protein>
    <submittedName>
        <fullName evidence="2">Uncharacterized protein</fullName>
    </submittedName>
</protein>
<proteinExistence type="predicted"/>
<feature type="transmembrane region" description="Helical" evidence="1">
    <location>
        <begin position="61"/>
        <end position="85"/>
    </location>
</feature>
<feature type="transmembrane region" description="Helical" evidence="1">
    <location>
        <begin position="37"/>
        <end position="55"/>
    </location>
</feature>
<sequence>MPSSRSRLAWLEPLDTDEATFSPPQWKDFVVPGSIKAYSSVALAGVASAALAISLGLGRPAIFAMVAVAHCVVAGLVVGGSAMTARAWPIGKAKTSNETKRLLSVPQ</sequence>
<keyword evidence="1" id="KW-1133">Transmembrane helix</keyword>
<gene>
    <name evidence="2" type="ORF">FJTKL_03066</name>
</gene>
<evidence type="ECO:0000313" key="2">
    <source>
        <dbReference type="EMBL" id="KAL2274648.1"/>
    </source>
</evidence>
<dbReference type="EMBL" id="JBAWTH010000152">
    <property type="protein sequence ID" value="KAL2274648.1"/>
    <property type="molecule type" value="Genomic_DNA"/>
</dbReference>
<comment type="caution">
    <text evidence="2">The sequence shown here is derived from an EMBL/GenBank/DDBJ whole genome shotgun (WGS) entry which is preliminary data.</text>
</comment>
<organism evidence="2 3">
    <name type="scientific">Diaporthe vaccinii</name>
    <dbReference type="NCBI Taxonomy" id="105482"/>
    <lineage>
        <taxon>Eukaryota</taxon>
        <taxon>Fungi</taxon>
        <taxon>Dikarya</taxon>
        <taxon>Ascomycota</taxon>
        <taxon>Pezizomycotina</taxon>
        <taxon>Sordariomycetes</taxon>
        <taxon>Sordariomycetidae</taxon>
        <taxon>Diaporthales</taxon>
        <taxon>Diaporthaceae</taxon>
        <taxon>Diaporthe</taxon>
        <taxon>Diaporthe eres species complex</taxon>
    </lineage>
</organism>
<keyword evidence="1" id="KW-0472">Membrane</keyword>
<accession>A0ABR4DWA6</accession>
<evidence type="ECO:0000256" key="1">
    <source>
        <dbReference type="SAM" id="Phobius"/>
    </source>
</evidence>
<name>A0ABR4DWA6_9PEZI</name>
<keyword evidence="3" id="KW-1185">Reference proteome</keyword>
<dbReference type="Proteomes" id="UP001600888">
    <property type="component" value="Unassembled WGS sequence"/>
</dbReference>
<reference evidence="2 3" key="1">
    <citation type="submission" date="2024-03" db="EMBL/GenBank/DDBJ databases">
        <title>A high-quality draft genome sequence of Diaporthe vaccinii, a causative agent of upright dieback and viscid rot disease in cranberry plants.</title>
        <authorList>
            <person name="Sarrasin M."/>
            <person name="Lang B.F."/>
            <person name="Burger G."/>
        </authorList>
    </citation>
    <scope>NUCLEOTIDE SEQUENCE [LARGE SCALE GENOMIC DNA]</scope>
    <source>
        <strain evidence="2 3">IS7</strain>
    </source>
</reference>
<evidence type="ECO:0000313" key="3">
    <source>
        <dbReference type="Proteomes" id="UP001600888"/>
    </source>
</evidence>